<dbReference type="PIRSF" id="PIRSF006305">
    <property type="entry name" value="Maf"/>
    <property type="match status" value="1"/>
</dbReference>
<evidence type="ECO:0000313" key="5">
    <source>
        <dbReference type="EMBL" id="MFC5455037.1"/>
    </source>
</evidence>
<comment type="caution">
    <text evidence="5">The sequence shown here is derived from an EMBL/GenBank/DDBJ whole genome shotgun (WGS) entry which is preliminary data.</text>
</comment>
<feature type="site" description="Important for substrate specificity" evidence="4">
    <location>
        <position position="155"/>
    </location>
</feature>
<evidence type="ECO:0000256" key="2">
    <source>
        <dbReference type="ARBA" id="ARBA00022801"/>
    </source>
</evidence>
<evidence type="ECO:0000256" key="3">
    <source>
        <dbReference type="ARBA" id="ARBA00023080"/>
    </source>
</evidence>
<gene>
    <name evidence="5" type="ORF">ACFQDI_09245</name>
</gene>
<dbReference type="PANTHER" id="PTHR43213">
    <property type="entry name" value="BIFUNCTIONAL DTTP/UTP PYROPHOSPHATASE/METHYLTRANSFERASE PROTEIN-RELATED"/>
    <property type="match status" value="1"/>
</dbReference>
<feature type="active site" description="Proton acceptor" evidence="4">
    <location>
        <position position="71"/>
    </location>
</feature>
<comment type="cofactor">
    <cofactor evidence="1 4">
        <name>a divalent metal cation</name>
        <dbReference type="ChEBI" id="CHEBI:60240"/>
    </cofactor>
</comment>
<feature type="site" description="Important for substrate specificity" evidence="4">
    <location>
        <position position="72"/>
    </location>
</feature>
<keyword evidence="6" id="KW-1185">Reference proteome</keyword>
<dbReference type="GO" id="GO:0016787">
    <property type="term" value="F:hydrolase activity"/>
    <property type="evidence" value="ECO:0007669"/>
    <property type="project" value="UniProtKB-KW"/>
</dbReference>
<evidence type="ECO:0000256" key="4">
    <source>
        <dbReference type="HAMAP-Rule" id="MF_00528"/>
    </source>
</evidence>
<keyword evidence="3 4" id="KW-0546">Nucleotide metabolism</keyword>
<proteinExistence type="inferred from homology"/>
<keyword evidence="4" id="KW-0963">Cytoplasm</keyword>
<dbReference type="SUPFAM" id="SSF52972">
    <property type="entry name" value="ITPase-like"/>
    <property type="match status" value="1"/>
</dbReference>
<dbReference type="Pfam" id="PF02545">
    <property type="entry name" value="Maf"/>
    <property type="match status" value="1"/>
</dbReference>
<comment type="catalytic activity">
    <reaction evidence="4">
        <text>UTP + H2O = UMP + diphosphate + H(+)</text>
        <dbReference type="Rhea" id="RHEA:29395"/>
        <dbReference type="ChEBI" id="CHEBI:15377"/>
        <dbReference type="ChEBI" id="CHEBI:15378"/>
        <dbReference type="ChEBI" id="CHEBI:33019"/>
        <dbReference type="ChEBI" id="CHEBI:46398"/>
        <dbReference type="ChEBI" id="CHEBI:57865"/>
        <dbReference type="EC" id="3.6.1.9"/>
    </reaction>
</comment>
<dbReference type="PANTHER" id="PTHR43213:SF5">
    <property type="entry name" value="BIFUNCTIONAL DTTP_UTP PYROPHOSPHATASE_METHYLTRANSFERASE PROTEIN-RELATED"/>
    <property type="match status" value="1"/>
</dbReference>
<comment type="similarity">
    <text evidence="4">Belongs to the Maf family. YhdE subfamily.</text>
</comment>
<dbReference type="CDD" id="cd00555">
    <property type="entry name" value="Maf"/>
    <property type="match status" value="1"/>
</dbReference>
<dbReference type="Gene3D" id="3.90.950.10">
    <property type="match status" value="1"/>
</dbReference>
<reference evidence="6" key="1">
    <citation type="journal article" date="2019" name="Int. J. Syst. Evol. Microbiol.">
        <title>The Global Catalogue of Microorganisms (GCM) 10K type strain sequencing project: providing services to taxonomists for standard genome sequencing and annotation.</title>
        <authorList>
            <consortium name="The Broad Institute Genomics Platform"/>
            <consortium name="The Broad Institute Genome Sequencing Center for Infectious Disease"/>
            <person name="Wu L."/>
            <person name="Ma J."/>
        </authorList>
    </citation>
    <scope>NUCLEOTIDE SEQUENCE [LARGE SCALE GENOMIC DNA]</scope>
    <source>
        <strain evidence="6">CGMCC 4.1469</strain>
    </source>
</reference>
<dbReference type="InterPro" id="IPR029001">
    <property type="entry name" value="ITPase-like_fam"/>
</dbReference>
<dbReference type="HAMAP" id="MF_00528">
    <property type="entry name" value="Maf"/>
    <property type="match status" value="1"/>
</dbReference>
<comment type="catalytic activity">
    <reaction evidence="4">
        <text>dTTP + H2O = dTMP + diphosphate + H(+)</text>
        <dbReference type="Rhea" id="RHEA:28534"/>
        <dbReference type="ChEBI" id="CHEBI:15377"/>
        <dbReference type="ChEBI" id="CHEBI:15378"/>
        <dbReference type="ChEBI" id="CHEBI:33019"/>
        <dbReference type="ChEBI" id="CHEBI:37568"/>
        <dbReference type="ChEBI" id="CHEBI:63528"/>
        <dbReference type="EC" id="3.6.1.9"/>
    </reaction>
</comment>
<dbReference type="EMBL" id="JBHSMQ010000003">
    <property type="protein sequence ID" value="MFC5455037.1"/>
    <property type="molecule type" value="Genomic_DNA"/>
</dbReference>
<comment type="caution">
    <text evidence="4">Lacks conserved residue(s) required for the propagation of feature annotation.</text>
</comment>
<dbReference type="EC" id="3.6.1.9" evidence="4"/>
<sequence>MSGRPLVLASASPRRVELLSQAGFGHKVILPQVDEAHDASLTPEQLTVENARRKALAVSRTQPGALVIGADTLVYVDGDPLGKPADLEEALRMVRRLSGRTHEVCTGVAFACDGAVVRELHVITHVTFKPLTDELIRAYHARVNPLDKAGAYGIQECTEMLLDHMTGSFTNVVGLPVDEVAAALRELQS</sequence>
<comment type="function">
    <text evidence="4">Nucleoside triphosphate pyrophosphatase that hydrolyzes dTTP and UTP. May have a dual role in cell division arrest and in preventing the incorporation of modified nucleotides into cellular nucleic acids.</text>
</comment>
<comment type="subcellular location">
    <subcellularLocation>
        <location evidence="4">Cytoplasm</location>
    </subcellularLocation>
</comment>
<dbReference type="NCBIfam" id="TIGR00172">
    <property type="entry name" value="maf"/>
    <property type="match status" value="1"/>
</dbReference>
<keyword evidence="2 4" id="KW-0378">Hydrolase</keyword>
<name>A0ABW0KPZ7_9BACT</name>
<feature type="site" description="Important for substrate specificity" evidence="4">
    <location>
        <position position="14"/>
    </location>
</feature>
<organism evidence="5 6">
    <name type="scientific">Prosthecobacter fluviatilis</name>
    <dbReference type="NCBI Taxonomy" id="445931"/>
    <lineage>
        <taxon>Bacteria</taxon>
        <taxon>Pseudomonadati</taxon>
        <taxon>Verrucomicrobiota</taxon>
        <taxon>Verrucomicrobiia</taxon>
        <taxon>Verrucomicrobiales</taxon>
        <taxon>Verrucomicrobiaceae</taxon>
        <taxon>Prosthecobacter</taxon>
    </lineage>
</organism>
<dbReference type="InterPro" id="IPR003697">
    <property type="entry name" value="Maf-like"/>
</dbReference>
<protein>
    <recommendedName>
        <fullName evidence="4">dTTP/UTP pyrophosphatase</fullName>
        <shortName evidence="4">dTTPase/UTPase</shortName>
        <ecNumber evidence="4">3.6.1.9</ecNumber>
    </recommendedName>
    <alternativeName>
        <fullName evidence="4">Nucleoside triphosphate pyrophosphatase</fullName>
    </alternativeName>
    <alternativeName>
        <fullName evidence="4">Nucleotide pyrophosphatase</fullName>
        <shortName evidence="4">Nucleotide PPase</shortName>
    </alternativeName>
</protein>
<evidence type="ECO:0000256" key="1">
    <source>
        <dbReference type="ARBA" id="ARBA00001968"/>
    </source>
</evidence>
<evidence type="ECO:0000313" key="6">
    <source>
        <dbReference type="Proteomes" id="UP001596052"/>
    </source>
</evidence>
<dbReference type="Proteomes" id="UP001596052">
    <property type="component" value="Unassembled WGS sequence"/>
</dbReference>
<accession>A0ABW0KPZ7</accession>
<dbReference type="RefSeq" id="WP_377165726.1">
    <property type="nucleotide sequence ID" value="NZ_JBHSMQ010000003.1"/>
</dbReference>